<dbReference type="AlphaFoldDB" id="A0A504Y7M0"/>
<name>A0A504Y7M0_FASGI</name>
<dbReference type="Proteomes" id="UP000316759">
    <property type="component" value="Unassembled WGS sequence"/>
</dbReference>
<evidence type="ECO:0000313" key="9">
    <source>
        <dbReference type="EMBL" id="TPP57064.1"/>
    </source>
</evidence>
<dbReference type="Pfam" id="PF13882">
    <property type="entry name" value="Bravo_FIGEY"/>
    <property type="match status" value="1"/>
</dbReference>
<feature type="region of interest" description="Disordered" evidence="5">
    <location>
        <begin position="798"/>
        <end position="875"/>
    </location>
</feature>
<feature type="region of interest" description="Disordered" evidence="5">
    <location>
        <begin position="611"/>
        <end position="655"/>
    </location>
</feature>
<keyword evidence="2 6" id="KW-0812">Transmembrane</keyword>
<accession>A0A504Y7M0</accession>
<feature type="chain" id="PRO_5021412683" description="Neurofascin/L1/NrCAM C-terminal domain-containing protein" evidence="7">
    <location>
        <begin position="20"/>
        <end position="875"/>
    </location>
</feature>
<dbReference type="EMBL" id="SUNJ01013714">
    <property type="protein sequence ID" value="TPP57064.1"/>
    <property type="molecule type" value="Genomic_DNA"/>
</dbReference>
<protein>
    <recommendedName>
        <fullName evidence="8">Neurofascin/L1/NrCAM C-terminal domain-containing protein</fullName>
    </recommendedName>
</protein>
<comment type="subcellular location">
    <subcellularLocation>
        <location evidence="1">Membrane</location>
        <topology evidence="1">Single-pass membrane protein</topology>
    </subcellularLocation>
</comment>
<dbReference type="STRING" id="46835.A0A504Y7M0"/>
<reference evidence="9 10" key="1">
    <citation type="submission" date="2019-04" db="EMBL/GenBank/DDBJ databases">
        <title>Annotation for the trematode Fasciola gigantica.</title>
        <authorList>
            <person name="Choi Y.-J."/>
        </authorList>
    </citation>
    <scope>NUCLEOTIDE SEQUENCE [LARGE SCALE GENOMIC DNA]</scope>
    <source>
        <strain evidence="9">Uganda_cow_1</strain>
    </source>
</reference>
<dbReference type="OrthoDB" id="6244967at2759"/>
<comment type="caution">
    <text evidence="9">The sequence shown here is derived from an EMBL/GenBank/DDBJ whole genome shotgun (WGS) entry which is preliminary data.</text>
</comment>
<evidence type="ECO:0000256" key="1">
    <source>
        <dbReference type="ARBA" id="ARBA00004167"/>
    </source>
</evidence>
<dbReference type="GO" id="GO:0016020">
    <property type="term" value="C:membrane"/>
    <property type="evidence" value="ECO:0007669"/>
    <property type="project" value="UniProtKB-SubCell"/>
</dbReference>
<keyword evidence="3 6" id="KW-1133">Transmembrane helix</keyword>
<feature type="transmembrane region" description="Helical" evidence="6">
    <location>
        <begin position="738"/>
        <end position="762"/>
    </location>
</feature>
<evidence type="ECO:0000313" key="10">
    <source>
        <dbReference type="Proteomes" id="UP000316759"/>
    </source>
</evidence>
<feature type="domain" description="Neurofascin/L1/NrCAM C-terminal" evidence="8">
    <location>
        <begin position="764"/>
        <end position="845"/>
    </location>
</feature>
<organism evidence="9 10">
    <name type="scientific">Fasciola gigantica</name>
    <name type="common">Giant liver fluke</name>
    <dbReference type="NCBI Taxonomy" id="46835"/>
    <lineage>
        <taxon>Eukaryota</taxon>
        <taxon>Metazoa</taxon>
        <taxon>Spiralia</taxon>
        <taxon>Lophotrochozoa</taxon>
        <taxon>Platyhelminthes</taxon>
        <taxon>Trematoda</taxon>
        <taxon>Digenea</taxon>
        <taxon>Plagiorchiida</taxon>
        <taxon>Echinostomata</taxon>
        <taxon>Echinostomatoidea</taxon>
        <taxon>Fasciolidae</taxon>
        <taxon>Fasciola</taxon>
    </lineage>
</organism>
<evidence type="ECO:0000256" key="2">
    <source>
        <dbReference type="ARBA" id="ARBA00022692"/>
    </source>
</evidence>
<proteinExistence type="predicted"/>
<feature type="compositionally biased region" description="Basic and acidic residues" evidence="5">
    <location>
        <begin position="828"/>
        <end position="847"/>
    </location>
</feature>
<evidence type="ECO:0000256" key="5">
    <source>
        <dbReference type="SAM" id="MobiDB-lite"/>
    </source>
</evidence>
<keyword evidence="4 6" id="KW-0472">Membrane</keyword>
<evidence type="ECO:0000256" key="7">
    <source>
        <dbReference type="SAM" id="SignalP"/>
    </source>
</evidence>
<evidence type="ECO:0000256" key="6">
    <source>
        <dbReference type="SAM" id="Phobius"/>
    </source>
</evidence>
<dbReference type="InterPro" id="IPR026966">
    <property type="entry name" value="Neurofascin/L1/NrCAM_C"/>
</dbReference>
<evidence type="ECO:0000256" key="4">
    <source>
        <dbReference type="ARBA" id="ARBA00023136"/>
    </source>
</evidence>
<evidence type="ECO:0000256" key="3">
    <source>
        <dbReference type="ARBA" id="ARBA00022989"/>
    </source>
</evidence>
<keyword evidence="10" id="KW-1185">Reference proteome</keyword>
<sequence>MLRPSGLLFLFTFVTWSQCVEFLTFYEVEKASKDTVGYITNDKTELIFDATATGPRVVYFAEKKHLADTKFTFYCYVNQTSPLRVVSMCCRSSTTDSQATCNPVDLNKRDGDVTCMQTRFKYVADPLLGVMFSVTSKKNVKAAYPIGGLFHCSVTDSSGTSIHSNEIDIRDAGYYMDNLDLSRDLAITQVPPIDPGSFPFAFQCKDVNPSMKTWPEWLNLLSASHWPYEWAYCEVKDSPNAQTCAYQSIALSDSDHLKFLNGTMYLLNKRLIEGNQIAILCRPKGVLDPLKTFAGDFSSDHTPGITAPLSVLPNSSTSTTKLQALTATEQSLSMQAGSNTGGFKLKALYRQPTAGVKAVWKGRSATAKHSCLPFIATATGNTAVDGKYVLTVNSREDPSDVLRFVYNIKVVEPPVFTSPSCLSGLIYVVEGTDYNISCPVTFRSAPKPVVGINLYEADSPEKLRELLESNIVEDPKLKALQFYFELKKEKQNSGEMAILLYDMKEGQNFQLSSKLESLDGGSSLSSSVRVIPTPKLLKPPSGYSCSEGCDTEPYNVSCMVDPDRIKMWKENFNVTYSTAWIIQNQWSSLRLDPQGIGHFFETTQDGVTLTVWPRGNPAMRQPNSKTSPPAQGDGQVGEHGNESGPDSTISESTTLNSTSSSVGFALYFISRPSPVIHRSVSVSSVEFPRQQNQGVGDSLDNTPRLLYDSRWEPNKILMDQLTITRTFTPDPKPATASLAWIAAVVIGVIIVISVIVLTVWLYTRDRGKVYMLDEKEYAHGNDPKLEMKEKENFQTYERQEDQPIASSQYSLNDGDVSVGSDDDGELDDYGKDYDEKGSFIHAYETDPTRLASYQPPSEAMLRGSSHRLPPDNTAV</sequence>
<gene>
    <name evidence="9" type="ORF">FGIG_03250</name>
</gene>
<keyword evidence="7" id="KW-0732">Signal</keyword>
<evidence type="ECO:0000259" key="8">
    <source>
        <dbReference type="Pfam" id="PF13882"/>
    </source>
</evidence>
<feature type="signal peptide" evidence="7">
    <location>
        <begin position="1"/>
        <end position="19"/>
    </location>
</feature>